<protein>
    <submittedName>
        <fullName evidence="1">Tail tape measure protein</fullName>
    </submittedName>
</protein>
<evidence type="ECO:0000313" key="2">
    <source>
        <dbReference type="Proteomes" id="UP000263833"/>
    </source>
</evidence>
<dbReference type="RefSeq" id="WP_115547645.1">
    <property type="nucleotide sequence ID" value="NZ_QRGP01000001.1"/>
</dbReference>
<organism evidence="1 2">
    <name type="scientific">Sphingorhabdus pulchriflava</name>
    <dbReference type="NCBI Taxonomy" id="2292257"/>
    <lineage>
        <taxon>Bacteria</taxon>
        <taxon>Pseudomonadati</taxon>
        <taxon>Pseudomonadota</taxon>
        <taxon>Alphaproteobacteria</taxon>
        <taxon>Sphingomonadales</taxon>
        <taxon>Sphingomonadaceae</taxon>
        <taxon>Sphingorhabdus</taxon>
    </lineage>
</organism>
<sequence length="200" mass="20710">MDEEIERLVVAVRADTQGFARDVATMRAELDGPFAAGLERSGRLLENSLMRAIQTGKFGFDDLRQVALSVLSEIAAAAIRTGLSSLTGSGGGQVGGGLGGFLATLGSTLVGALAGAPGRATGGPVSPGRAYRVGENGPEIFVPTSAGRIDASGRRSEDVVRLNLTVNVSDNSRMSAPEALQRSSRQVARAVRRAMLQAED</sequence>
<proteinExistence type="predicted"/>
<name>A0A371BEQ0_9SPHN</name>
<evidence type="ECO:0000313" key="1">
    <source>
        <dbReference type="EMBL" id="RDV06086.1"/>
    </source>
</evidence>
<dbReference type="AlphaFoldDB" id="A0A371BEQ0"/>
<gene>
    <name evidence="1" type="ORF">DXH95_01170</name>
</gene>
<reference evidence="2" key="1">
    <citation type="submission" date="2018-08" db="EMBL/GenBank/DDBJ databases">
        <authorList>
            <person name="Kim S.-J."/>
            <person name="Jung G.-Y."/>
        </authorList>
    </citation>
    <scope>NUCLEOTIDE SEQUENCE [LARGE SCALE GENOMIC DNA]</scope>
    <source>
        <strain evidence="2">GY_G</strain>
    </source>
</reference>
<comment type="caution">
    <text evidence="1">The sequence shown here is derived from an EMBL/GenBank/DDBJ whole genome shotgun (WGS) entry which is preliminary data.</text>
</comment>
<accession>A0A371BEQ0</accession>
<dbReference type="OrthoDB" id="7996304at2"/>
<keyword evidence="2" id="KW-1185">Reference proteome</keyword>
<dbReference type="Proteomes" id="UP000263833">
    <property type="component" value="Unassembled WGS sequence"/>
</dbReference>
<dbReference type="EMBL" id="QRGP01000001">
    <property type="protein sequence ID" value="RDV06086.1"/>
    <property type="molecule type" value="Genomic_DNA"/>
</dbReference>